<dbReference type="SMART" id="SM00479">
    <property type="entry name" value="EXOIII"/>
    <property type="match status" value="1"/>
</dbReference>
<dbReference type="KEGG" id="zju:107403521"/>
<evidence type="ECO:0000256" key="4">
    <source>
        <dbReference type="ARBA" id="ARBA00022801"/>
    </source>
</evidence>
<dbReference type="RefSeq" id="XP_015865909.2">
    <property type="nucleotide sequence ID" value="XM_016010423.4"/>
</dbReference>
<dbReference type="SUPFAM" id="SSF53098">
    <property type="entry name" value="Ribonuclease H-like"/>
    <property type="match status" value="1"/>
</dbReference>
<organism evidence="9 10">
    <name type="scientific">Ziziphus jujuba</name>
    <name type="common">Chinese jujube</name>
    <name type="synonym">Ziziphus sativa</name>
    <dbReference type="NCBI Taxonomy" id="326968"/>
    <lineage>
        <taxon>Eukaryota</taxon>
        <taxon>Viridiplantae</taxon>
        <taxon>Streptophyta</taxon>
        <taxon>Embryophyta</taxon>
        <taxon>Tracheophyta</taxon>
        <taxon>Spermatophyta</taxon>
        <taxon>Magnoliopsida</taxon>
        <taxon>eudicotyledons</taxon>
        <taxon>Gunneridae</taxon>
        <taxon>Pentapetalae</taxon>
        <taxon>rosids</taxon>
        <taxon>fabids</taxon>
        <taxon>Rosales</taxon>
        <taxon>Rhamnaceae</taxon>
        <taxon>Paliureae</taxon>
        <taxon>Ziziphus</taxon>
    </lineage>
</organism>
<dbReference type="InterPro" id="IPR047021">
    <property type="entry name" value="REXO1/3/4-like"/>
</dbReference>
<dbReference type="GO" id="GO:0003676">
    <property type="term" value="F:nucleic acid binding"/>
    <property type="evidence" value="ECO:0007669"/>
    <property type="project" value="InterPro"/>
</dbReference>
<evidence type="ECO:0000256" key="6">
    <source>
        <dbReference type="ARBA" id="ARBA00023242"/>
    </source>
</evidence>
<evidence type="ECO:0000259" key="8">
    <source>
        <dbReference type="SMART" id="SM00479"/>
    </source>
</evidence>
<proteinExistence type="inferred from homology"/>
<keyword evidence="3" id="KW-0540">Nuclease</keyword>
<keyword evidence="6" id="KW-0539">Nucleus</keyword>
<keyword evidence="7" id="KW-0175">Coiled coil</keyword>
<feature type="domain" description="Exonuclease" evidence="8">
    <location>
        <begin position="143"/>
        <end position="304"/>
    </location>
</feature>
<protein>
    <submittedName>
        <fullName evidence="10">Small RNA degrading nuclease 3 isoform X1</fullName>
    </submittedName>
</protein>
<accession>A0A6P3YUQ2</accession>
<keyword evidence="5" id="KW-0269">Exonuclease</keyword>
<evidence type="ECO:0000313" key="9">
    <source>
        <dbReference type="Proteomes" id="UP001652623"/>
    </source>
</evidence>
<dbReference type="Proteomes" id="UP001652623">
    <property type="component" value="Chromosome 7"/>
</dbReference>
<dbReference type="Gene3D" id="3.30.420.10">
    <property type="entry name" value="Ribonuclease H-like superfamily/Ribonuclease H"/>
    <property type="match status" value="1"/>
</dbReference>
<evidence type="ECO:0000256" key="5">
    <source>
        <dbReference type="ARBA" id="ARBA00022839"/>
    </source>
</evidence>
<evidence type="ECO:0000256" key="7">
    <source>
        <dbReference type="SAM" id="Coils"/>
    </source>
</evidence>
<evidence type="ECO:0000256" key="1">
    <source>
        <dbReference type="ARBA" id="ARBA00004123"/>
    </source>
</evidence>
<keyword evidence="4" id="KW-0378">Hydrolase</keyword>
<dbReference type="InterPro" id="IPR012337">
    <property type="entry name" value="RNaseH-like_sf"/>
</dbReference>
<dbReference type="Pfam" id="PF00929">
    <property type="entry name" value="RNase_T"/>
    <property type="match status" value="1"/>
</dbReference>
<feature type="coiled-coil region" evidence="7">
    <location>
        <begin position="453"/>
        <end position="490"/>
    </location>
</feature>
<dbReference type="AlphaFoldDB" id="A0A6P3YUQ2"/>
<sequence length="517" mass="58631">MDELIDTAEKKVLVDIVKMVQKRGMKGTKGDWKEFLNSYDKKFGSSLSDPARRSNDVLASFLKTFDKENDLKFLANVMQCCSNRKLVDELAKRNPDKETPVQRLVCLTLQHPQYALEYAFPSYEEGWVVTKLCKKSKVRRSDDMVAIDCEMVECVDGTEALVKICVVDRNLEVKLDKLVKPNKGVANYRTEITGITDADLDGVTCSLADIQKSMKKLLSNGTILVGHSVNNDLKVLKVDHAWVIDTSLIFKYSDGPTFRRPSLNNLCKSVLGYEVRQKGAPHNCLDDACAAMKLVLAKIDLQVANISIIDEDVPETNMAKLLLHRIPVHMPSEELHKIMPGNFTIEVKQPSKKPQGDKYSVYVVYKNSQEAQQAYEDVKGNQEKDSYGRPQKLVTFQLSTGIVGNLYVRKMAHDDSVQQVSSKKRALQVEENSVMSKKLITERTILKENLADSKQLCDHLKEIESLKEQLKQTSDQCSDHLEEIERLKQELGNRDFEISVLNKMVSKLQKDKKLKKK</sequence>
<dbReference type="CDD" id="cd06145">
    <property type="entry name" value="REX1_like"/>
    <property type="match status" value="1"/>
</dbReference>
<name>A0A6P3YUQ2_ZIZJJ</name>
<evidence type="ECO:0000256" key="2">
    <source>
        <dbReference type="ARBA" id="ARBA00006357"/>
    </source>
</evidence>
<comment type="subcellular location">
    <subcellularLocation>
        <location evidence="1">Nucleus</location>
    </subcellularLocation>
</comment>
<dbReference type="InterPro" id="IPR034922">
    <property type="entry name" value="REX1-like_exo"/>
</dbReference>
<keyword evidence="9" id="KW-1185">Reference proteome</keyword>
<dbReference type="GO" id="GO:0004527">
    <property type="term" value="F:exonuclease activity"/>
    <property type="evidence" value="ECO:0007669"/>
    <property type="project" value="UniProtKB-KW"/>
</dbReference>
<dbReference type="PANTHER" id="PTHR12801:SF115">
    <property type="entry name" value="FI18136P1-RELATED"/>
    <property type="match status" value="1"/>
</dbReference>
<dbReference type="InterPro" id="IPR036397">
    <property type="entry name" value="RNaseH_sf"/>
</dbReference>
<reference evidence="10" key="1">
    <citation type="submission" date="2025-08" db="UniProtKB">
        <authorList>
            <consortium name="RefSeq"/>
        </authorList>
    </citation>
    <scope>IDENTIFICATION</scope>
    <source>
        <tissue evidence="10">Seedling</tissue>
    </source>
</reference>
<dbReference type="InterPro" id="IPR013520">
    <property type="entry name" value="Ribonucl_H"/>
</dbReference>
<dbReference type="GeneID" id="107403521"/>
<dbReference type="GO" id="GO:0005634">
    <property type="term" value="C:nucleus"/>
    <property type="evidence" value="ECO:0007669"/>
    <property type="project" value="UniProtKB-SubCell"/>
</dbReference>
<evidence type="ECO:0000256" key="3">
    <source>
        <dbReference type="ARBA" id="ARBA00022722"/>
    </source>
</evidence>
<dbReference type="PANTHER" id="PTHR12801">
    <property type="entry name" value="RNA EXONUCLEASE REXO1 / RECO3 FAMILY MEMBER-RELATED"/>
    <property type="match status" value="1"/>
</dbReference>
<evidence type="ECO:0000313" key="10">
    <source>
        <dbReference type="RefSeq" id="XP_015865909.2"/>
    </source>
</evidence>
<comment type="similarity">
    <text evidence="2">Belongs to the REXO1/REXO3 family.</text>
</comment>
<gene>
    <name evidence="10" type="primary">LOC107403521</name>
</gene>